<organism evidence="3 4">
    <name type="scientific">Patellaria atrata CBS 101060</name>
    <dbReference type="NCBI Taxonomy" id="1346257"/>
    <lineage>
        <taxon>Eukaryota</taxon>
        <taxon>Fungi</taxon>
        <taxon>Dikarya</taxon>
        <taxon>Ascomycota</taxon>
        <taxon>Pezizomycotina</taxon>
        <taxon>Dothideomycetes</taxon>
        <taxon>Dothideomycetes incertae sedis</taxon>
        <taxon>Patellariales</taxon>
        <taxon>Patellariaceae</taxon>
        <taxon>Patellaria</taxon>
    </lineage>
</organism>
<feature type="region of interest" description="Disordered" evidence="1">
    <location>
        <begin position="485"/>
        <end position="518"/>
    </location>
</feature>
<dbReference type="Pfam" id="PF24494">
    <property type="entry name" value="DUF7587"/>
    <property type="match status" value="1"/>
</dbReference>
<keyword evidence="4" id="KW-1185">Reference proteome</keyword>
<evidence type="ECO:0000313" key="3">
    <source>
        <dbReference type="EMBL" id="KAF2834314.1"/>
    </source>
</evidence>
<proteinExistence type="predicted"/>
<dbReference type="InterPro" id="IPR056009">
    <property type="entry name" value="DUF7587"/>
</dbReference>
<dbReference type="Proteomes" id="UP000799429">
    <property type="component" value="Unassembled WGS sequence"/>
</dbReference>
<dbReference type="AlphaFoldDB" id="A0A9P4VNA9"/>
<gene>
    <name evidence="3" type="ORF">M501DRAFT_1061826</name>
</gene>
<dbReference type="OrthoDB" id="3787941at2759"/>
<protein>
    <recommendedName>
        <fullName evidence="2">DUF7587 domain-containing protein</fullName>
    </recommendedName>
</protein>
<dbReference type="EMBL" id="MU006121">
    <property type="protein sequence ID" value="KAF2834314.1"/>
    <property type="molecule type" value="Genomic_DNA"/>
</dbReference>
<evidence type="ECO:0000259" key="2">
    <source>
        <dbReference type="Pfam" id="PF24494"/>
    </source>
</evidence>
<comment type="caution">
    <text evidence="3">The sequence shown here is derived from an EMBL/GenBank/DDBJ whole genome shotgun (WGS) entry which is preliminary data.</text>
</comment>
<feature type="domain" description="DUF7587" evidence="2">
    <location>
        <begin position="33"/>
        <end position="172"/>
    </location>
</feature>
<reference evidence="3" key="1">
    <citation type="journal article" date="2020" name="Stud. Mycol.">
        <title>101 Dothideomycetes genomes: a test case for predicting lifestyles and emergence of pathogens.</title>
        <authorList>
            <person name="Haridas S."/>
            <person name="Albert R."/>
            <person name="Binder M."/>
            <person name="Bloem J."/>
            <person name="Labutti K."/>
            <person name="Salamov A."/>
            <person name="Andreopoulos B."/>
            <person name="Baker S."/>
            <person name="Barry K."/>
            <person name="Bills G."/>
            <person name="Bluhm B."/>
            <person name="Cannon C."/>
            <person name="Castanera R."/>
            <person name="Culley D."/>
            <person name="Daum C."/>
            <person name="Ezra D."/>
            <person name="Gonzalez J."/>
            <person name="Henrissat B."/>
            <person name="Kuo A."/>
            <person name="Liang C."/>
            <person name="Lipzen A."/>
            <person name="Lutzoni F."/>
            <person name="Magnuson J."/>
            <person name="Mondo S."/>
            <person name="Nolan M."/>
            <person name="Ohm R."/>
            <person name="Pangilinan J."/>
            <person name="Park H.-J."/>
            <person name="Ramirez L."/>
            <person name="Alfaro M."/>
            <person name="Sun H."/>
            <person name="Tritt A."/>
            <person name="Yoshinaga Y."/>
            <person name="Zwiers L.-H."/>
            <person name="Turgeon B."/>
            <person name="Goodwin S."/>
            <person name="Spatafora J."/>
            <person name="Crous P."/>
            <person name="Grigoriev I."/>
        </authorList>
    </citation>
    <scope>NUCLEOTIDE SEQUENCE</scope>
    <source>
        <strain evidence="3">CBS 101060</strain>
    </source>
</reference>
<evidence type="ECO:0000256" key="1">
    <source>
        <dbReference type="SAM" id="MobiDB-lite"/>
    </source>
</evidence>
<evidence type="ECO:0000313" key="4">
    <source>
        <dbReference type="Proteomes" id="UP000799429"/>
    </source>
</evidence>
<name>A0A9P4VNA9_9PEZI</name>
<sequence>MEYPASLGNNYPGYCLFEPRTNLRSLKAHFDKVPPYLFRTHCENSNGKSNEHAIISSAADIDSDCSDVMGQDEKKIAKMLMNHLLWKNRWDDNFMSWTSSFFFTVQLGLYRARTDRINRPTFDALFITVIDTRKCPQGTFLPAEAMCQAYQLPDEGKLTHRYYRGEYLSQSHLNIFQASKTVSFQDLIDHGLFDLFPEFGDQTSHDKLYHRVTFLRRNFTRSQKRSATDEEIRLAINLATSCFGGIFTEPILAILLSLRPRPSGDQLTHLIRKAFRSISPGRNREDSLEVPRETDIPEYRQFVAIMNSLRTVAAVELPSRPEVSFVPKPVSQAVPYVELPARHSVPSVALPVRQPVPSGELPARQTVSSVQLSARQAVPSVELPVRRVVPAVELPTANSVSSVELSPKQAVPSVELPVRRAVPAVELSTENSISSVELSTSQTVQLVEQPSSQTISSAEIPIRHPVDSVQLPARQVMPSVELPSREAASPVELPTRDIIPSLETPAQRPLPSAELSPRSKVPVVDKITPVPQFTDRYSYSHQQQQLITATIGWGVDHRIHNDNDFTKRSCQM</sequence>
<accession>A0A9P4VNA9</accession>